<keyword evidence="5 7" id="KW-0508">mRNA splicing</keyword>
<keyword evidence="10" id="KW-1185">Reference proteome</keyword>
<keyword evidence="6 7" id="KW-0539">Nucleus</keyword>
<evidence type="ECO:0000256" key="1">
    <source>
        <dbReference type="ARBA" id="ARBA00004123"/>
    </source>
</evidence>
<feature type="compositionally biased region" description="Acidic residues" evidence="8">
    <location>
        <begin position="241"/>
        <end position="255"/>
    </location>
</feature>
<dbReference type="PANTHER" id="PTHR23142">
    <property type="entry name" value="PRE-MRNA-SPLICING FACTOR 38A-RELATED"/>
    <property type="match status" value="1"/>
</dbReference>
<dbReference type="RefSeq" id="XP_002552586.1">
    <property type="nucleotide sequence ID" value="XM_002552540.1"/>
</dbReference>
<dbReference type="InParanoid" id="C5DED7"/>
<comment type="subcellular location">
    <subcellularLocation>
        <location evidence="1 7">Nucleus</location>
    </subcellularLocation>
</comment>
<gene>
    <name evidence="9" type="ordered locus">KLTH0C08360g</name>
</gene>
<dbReference type="HOGENOM" id="CLU_1147968_0_0_1"/>
<sequence length="255" mass="29187">MSREFHVDENVSTKQLNHQSTSLVIPQLARTRIHNSMYYKINLDPASLRGDTMVQLSKTMMRDFGTCRDNARRMALVCGGVEFKCLLMKLVHLRPQWGQIVTILQKGNERSSKFDNKYLVVLVLVYLRIQYYFLPDTSDEEKVTGVLNLNKRGSVSSGTLRGLFRIYLSDYRKVKSINLETDYWYNSASKVPKTLHIDEVVDWLCTQDQIWGIPLGRCQWCNIFKETSSEEESSDGSSDNSGDESAEEDSDNASS</sequence>
<dbReference type="GeneID" id="8291460"/>
<evidence type="ECO:0000313" key="10">
    <source>
        <dbReference type="Proteomes" id="UP000002036"/>
    </source>
</evidence>
<evidence type="ECO:0000313" key="9">
    <source>
        <dbReference type="EMBL" id="CAR22148.1"/>
    </source>
</evidence>
<evidence type="ECO:0000256" key="5">
    <source>
        <dbReference type="ARBA" id="ARBA00023187"/>
    </source>
</evidence>
<feature type="region of interest" description="Disordered" evidence="8">
    <location>
        <begin position="227"/>
        <end position="255"/>
    </location>
</feature>
<evidence type="ECO:0000256" key="2">
    <source>
        <dbReference type="ARBA" id="ARBA00006164"/>
    </source>
</evidence>
<dbReference type="KEGG" id="lth:KLTH0C08360g"/>
<dbReference type="GO" id="GO:0000398">
    <property type="term" value="P:mRNA splicing, via spliceosome"/>
    <property type="evidence" value="ECO:0007669"/>
    <property type="project" value="UniProtKB-UniRule"/>
</dbReference>
<name>C5DED7_LACTC</name>
<dbReference type="OMA" id="FKCLLMK"/>
<evidence type="ECO:0000256" key="4">
    <source>
        <dbReference type="ARBA" id="ARBA00022728"/>
    </source>
</evidence>
<comment type="similarity">
    <text evidence="2 7">Belongs to the PRP38 family.</text>
</comment>
<dbReference type="Proteomes" id="UP000002036">
    <property type="component" value="Chromosome C"/>
</dbReference>
<accession>C5DED7</accession>
<comment type="function">
    <text evidence="7">Required for pre-mRNA splicing.</text>
</comment>
<keyword evidence="4 7" id="KW-0747">Spliceosome</keyword>
<keyword evidence="3 7" id="KW-0507">mRNA processing</keyword>
<dbReference type="EMBL" id="CU928167">
    <property type="protein sequence ID" value="CAR22148.1"/>
    <property type="molecule type" value="Genomic_DNA"/>
</dbReference>
<dbReference type="AlphaFoldDB" id="C5DED7"/>
<dbReference type="eggNOG" id="ENOG502RXT7">
    <property type="taxonomic scope" value="Eukaryota"/>
</dbReference>
<evidence type="ECO:0000256" key="8">
    <source>
        <dbReference type="SAM" id="MobiDB-lite"/>
    </source>
</evidence>
<protein>
    <recommendedName>
        <fullName evidence="7">Pre-mRNA-splicing factor 38</fullName>
    </recommendedName>
</protein>
<evidence type="ECO:0000256" key="7">
    <source>
        <dbReference type="RuleBase" id="RU367025"/>
    </source>
</evidence>
<evidence type="ECO:0000256" key="6">
    <source>
        <dbReference type="ARBA" id="ARBA00023242"/>
    </source>
</evidence>
<dbReference type="InterPro" id="IPR005037">
    <property type="entry name" value="PRP38"/>
</dbReference>
<dbReference type="Pfam" id="PF03371">
    <property type="entry name" value="PRP38"/>
    <property type="match status" value="1"/>
</dbReference>
<dbReference type="STRING" id="559295.C5DED7"/>
<dbReference type="FunCoup" id="C5DED7">
    <property type="interactions" value="165"/>
</dbReference>
<evidence type="ECO:0000256" key="3">
    <source>
        <dbReference type="ARBA" id="ARBA00022664"/>
    </source>
</evidence>
<organism evidence="9 10">
    <name type="scientific">Lachancea thermotolerans (strain ATCC 56472 / CBS 6340 / NRRL Y-8284)</name>
    <name type="common">Yeast</name>
    <name type="synonym">Kluyveromyces thermotolerans</name>
    <dbReference type="NCBI Taxonomy" id="559295"/>
    <lineage>
        <taxon>Eukaryota</taxon>
        <taxon>Fungi</taxon>
        <taxon>Dikarya</taxon>
        <taxon>Ascomycota</taxon>
        <taxon>Saccharomycotina</taxon>
        <taxon>Saccharomycetes</taxon>
        <taxon>Saccharomycetales</taxon>
        <taxon>Saccharomycetaceae</taxon>
        <taxon>Lachancea</taxon>
    </lineage>
</organism>
<dbReference type="OrthoDB" id="190958at2759"/>
<reference evidence="9 10" key="1">
    <citation type="journal article" date="2009" name="Genome Res.">
        <title>Comparative genomics of protoploid Saccharomycetaceae.</title>
        <authorList>
            <consortium name="The Genolevures Consortium"/>
            <person name="Souciet J.-L."/>
            <person name="Dujon B."/>
            <person name="Gaillardin C."/>
            <person name="Johnston M."/>
            <person name="Baret P.V."/>
            <person name="Cliften P."/>
            <person name="Sherman D.J."/>
            <person name="Weissenbach J."/>
            <person name="Westhof E."/>
            <person name="Wincker P."/>
            <person name="Jubin C."/>
            <person name="Poulain J."/>
            <person name="Barbe V."/>
            <person name="Segurens B."/>
            <person name="Artiguenave F."/>
            <person name="Anthouard V."/>
            <person name="Vacherie B."/>
            <person name="Val M.-E."/>
            <person name="Fulton R.S."/>
            <person name="Minx P."/>
            <person name="Wilson R."/>
            <person name="Durrens P."/>
            <person name="Jean G."/>
            <person name="Marck C."/>
            <person name="Martin T."/>
            <person name="Nikolski M."/>
            <person name="Rolland T."/>
            <person name="Seret M.-L."/>
            <person name="Casaregola S."/>
            <person name="Despons L."/>
            <person name="Fairhead C."/>
            <person name="Fischer G."/>
            <person name="Lafontaine I."/>
            <person name="Leh V."/>
            <person name="Lemaire M."/>
            <person name="de Montigny J."/>
            <person name="Neuveglise C."/>
            <person name="Thierry A."/>
            <person name="Blanc-Lenfle I."/>
            <person name="Bleykasten C."/>
            <person name="Diffels J."/>
            <person name="Fritsch E."/>
            <person name="Frangeul L."/>
            <person name="Goeffon A."/>
            <person name="Jauniaux N."/>
            <person name="Kachouri-Lafond R."/>
            <person name="Payen C."/>
            <person name="Potier S."/>
            <person name="Pribylova L."/>
            <person name="Ozanne C."/>
            <person name="Richard G.-F."/>
            <person name="Sacerdot C."/>
            <person name="Straub M.-L."/>
            <person name="Talla E."/>
        </authorList>
    </citation>
    <scope>NUCLEOTIDE SEQUENCE [LARGE SCALE GENOMIC DNA]</scope>
    <source>
        <strain evidence="10">ATCC 56472 / CBS 6340 / NRRL Y-8284</strain>
    </source>
</reference>
<proteinExistence type="inferred from homology"/>
<dbReference type="GO" id="GO:0005681">
    <property type="term" value="C:spliceosomal complex"/>
    <property type="evidence" value="ECO:0007669"/>
    <property type="project" value="UniProtKB-KW"/>
</dbReference>